<sequence>MSRIQPLSLLIATLVSPSLMAKPEVESTYSVLPYPELSELKPLPKRSQSSTVVSLPVPSAVTVASDTGINEPSGQQVVTPASTQSRQATAQNATTQNSSDEPFGLDDLDLSGLDPEIARKVAAAMNNEPSDPRLRNADHIALESNEARYRGRLPALNFQTHMYSSDVNRRWIKVNGQELKEGDRMNSIQLLAIEPQSVTIRFDNDIIDIPALYEWGG</sequence>
<dbReference type="EMBL" id="BBMT01000002">
    <property type="protein sequence ID" value="GAL32645.1"/>
    <property type="molecule type" value="Genomic_DNA"/>
</dbReference>
<dbReference type="InterPro" id="IPR032389">
    <property type="entry name" value="GspB_C"/>
</dbReference>
<keyword evidence="2" id="KW-0732">Signal</keyword>
<accession>A0A090SXY8</accession>
<evidence type="ECO:0000256" key="1">
    <source>
        <dbReference type="SAM" id="MobiDB-lite"/>
    </source>
</evidence>
<keyword evidence="5" id="KW-1185">Reference proteome</keyword>
<name>A0A090SXY8_9VIBR</name>
<evidence type="ECO:0000259" key="3">
    <source>
        <dbReference type="Pfam" id="PF16537"/>
    </source>
</evidence>
<reference evidence="4 5" key="1">
    <citation type="submission" date="2014-09" db="EMBL/GenBank/DDBJ databases">
        <title>Vibrio maritimus JCM 19240. (C210) whole genome shotgun sequence.</title>
        <authorList>
            <person name="Sawabe T."/>
            <person name="Meirelles P."/>
            <person name="Nakanishi M."/>
            <person name="Sayaka M."/>
            <person name="Hattori M."/>
            <person name="Ohkuma M."/>
        </authorList>
    </citation>
    <scope>NUCLEOTIDE SEQUENCE [LARGE SCALE GENOMIC DNA]</scope>
    <source>
        <strain evidence="4 5">JCM 19240</strain>
    </source>
</reference>
<feature type="chain" id="PRO_5001864776" evidence="2">
    <location>
        <begin position="22"/>
        <end position="217"/>
    </location>
</feature>
<protein>
    <submittedName>
        <fullName evidence="4">General secretion pathway protein B</fullName>
    </submittedName>
</protein>
<evidence type="ECO:0000313" key="5">
    <source>
        <dbReference type="Proteomes" id="UP000029224"/>
    </source>
</evidence>
<dbReference type="Pfam" id="PF16537">
    <property type="entry name" value="T2SSB"/>
    <property type="match status" value="1"/>
</dbReference>
<dbReference type="Proteomes" id="UP000029224">
    <property type="component" value="Unassembled WGS sequence"/>
</dbReference>
<gene>
    <name evidence="4" type="ORF">JCM19240_6077</name>
</gene>
<feature type="region of interest" description="Disordered" evidence="1">
    <location>
        <begin position="65"/>
        <end position="109"/>
    </location>
</feature>
<dbReference type="AlphaFoldDB" id="A0A090SXY8"/>
<organism evidence="4 5">
    <name type="scientific">Vibrio maritimus</name>
    <dbReference type="NCBI Taxonomy" id="990268"/>
    <lineage>
        <taxon>Bacteria</taxon>
        <taxon>Pseudomonadati</taxon>
        <taxon>Pseudomonadota</taxon>
        <taxon>Gammaproteobacteria</taxon>
        <taxon>Vibrionales</taxon>
        <taxon>Vibrionaceae</taxon>
        <taxon>Vibrio</taxon>
    </lineage>
</organism>
<feature type="domain" description="Type II secretion system protein GspB C-terminal" evidence="3">
    <location>
        <begin position="153"/>
        <end position="211"/>
    </location>
</feature>
<evidence type="ECO:0000256" key="2">
    <source>
        <dbReference type="SAM" id="SignalP"/>
    </source>
</evidence>
<dbReference type="GO" id="GO:0015627">
    <property type="term" value="C:type II protein secretion system complex"/>
    <property type="evidence" value="ECO:0007669"/>
    <property type="project" value="InterPro"/>
</dbReference>
<reference evidence="4 5" key="2">
    <citation type="submission" date="2014-09" db="EMBL/GenBank/DDBJ databases">
        <authorList>
            <consortium name="NBRP consortium"/>
            <person name="Sawabe T."/>
            <person name="Meirelles P."/>
            <person name="Nakanishi M."/>
            <person name="Sayaka M."/>
            <person name="Hattori M."/>
            <person name="Ohkuma M."/>
        </authorList>
    </citation>
    <scope>NUCLEOTIDE SEQUENCE [LARGE SCALE GENOMIC DNA]</scope>
    <source>
        <strain evidence="4 5">JCM 19240</strain>
    </source>
</reference>
<comment type="caution">
    <text evidence="4">The sequence shown here is derived from an EMBL/GenBank/DDBJ whole genome shotgun (WGS) entry which is preliminary data.</text>
</comment>
<evidence type="ECO:0000313" key="4">
    <source>
        <dbReference type="EMBL" id="GAL32645.1"/>
    </source>
</evidence>
<dbReference type="OrthoDB" id="5432325at2"/>
<proteinExistence type="predicted"/>
<feature type="signal peptide" evidence="2">
    <location>
        <begin position="1"/>
        <end position="21"/>
    </location>
</feature>
<feature type="compositionally biased region" description="Polar residues" evidence="1">
    <location>
        <begin position="65"/>
        <end position="100"/>
    </location>
</feature>